<dbReference type="PANTHER" id="PTHR47532">
    <property type="entry name" value="RETINAL-BINDING PROTEIN"/>
    <property type="match status" value="1"/>
</dbReference>
<dbReference type="EMBL" id="JADCNM010000014">
    <property type="protein sequence ID" value="KAG0453372.1"/>
    <property type="molecule type" value="Genomic_DNA"/>
</dbReference>
<accession>A0A835PNH8</accession>
<organism evidence="1 2">
    <name type="scientific">Vanilla planifolia</name>
    <name type="common">Vanilla</name>
    <dbReference type="NCBI Taxonomy" id="51239"/>
    <lineage>
        <taxon>Eukaryota</taxon>
        <taxon>Viridiplantae</taxon>
        <taxon>Streptophyta</taxon>
        <taxon>Embryophyta</taxon>
        <taxon>Tracheophyta</taxon>
        <taxon>Spermatophyta</taxon>
        <taxon>Magnoliopsida</taxon>
        <taxon>Liliopsida</taxon>
        <taxon>Asparagales</taxon>
        <taxon>Orchidaceae</taxon>
        <taxon>Vanilloideae</taxon>
        <taxon>Vanilleae</taxon>
        <taxon>Vanilla</taxon>
    </lineage>
</organism>
<dbReference type="OrthoDB" id="1434354at2759"/>
<reference evidence="1 2" key="1">
    <citation type="journal article" date="2020" name="Nat. Food">
        <title>A phased Vanilla planifolia genome enables genetic improvement of flavour and production.</title>
        <authorList>
            <person name="Hasing T."/>
            <person name="Tang H."/>
            <person name="Brym M."/>
            <person name="Khazi F."/>
            <person name="Huang T."/>
            <person name="Chambers A.H."/>
        </authorList>
    </citation>
    <scope>NUCLEOTIDE SEQUENCE [LARGE SCALE GENOMIC DNA]</scope>
    <source>
        <tissue evidence="1">Leaf</tissue>
    </source>
</reference>
<sequence>MASSTEGLVPITRDFLAKYYDKYPVPAISEDVARLTSELRSLSDELLKDSPLTFGEQMVAEKADCDPPHKVDENLWNNREHIEEILYLLGNSRWQAILDDFDITKYMVNLQVPLQNTLKALEKFQSKMLTLYLVQA</sequence>
<comment type="caution">
    <text evidence="1">The sequence shown here is derived from an EMBL/GenBank/DDBJ whole genome shotgun (WGS) entry which is preliminary data.</text>
</comment>
<proteinExistence type="predicted"/>
<dbReference type="AlphaFoldDB" id="A0A835PNH8"/>
<protein>
    <submittedName>
        <fullName evidence="1">Uncharacterized protein</fullName>
    </submittedName>
</protein>
<dbReference type="PANTHER" id="PTHR47532:SF1">
    <property type="entry name" value="RETINAL-BINDING PROTEIN"/>
    <property type="match status" value="1"/>
</dbReference>
<evidence type="ECO:0000313" key="1">
    <source>
        <dbReference type="EMBL" id="KAG0453372.1"/>
    </source>
</evidence>
<evidence type="ECO:0000313" key="2">
    <source>
        <dbReference type="Proteomes" id="UP000639772"/>
    </source>
</evidence>
<gene>
    <name evidence="1" type="ORF">HPP92_024676</name>
</gene>
<dbReference type="Proteomes" id="UP000639772">
    <property type="component" value="Unassembled WGS sequence"/>
</dbReference>
<name>A0A835PNH8_VANPL</name>